<dbReference type="Pfam" id="PF13489">
    <property type="entry name" value="Methyltransf_23"/>
    <property type="match status" value="1"/>
</dbReference>
<dbReference type="InterPro" id="IPR029063">
    <property type="entry name" value="SAM-dependent_MTases_sf"/>
</dbReference>
<dbReference type="PANTHER" id="PTHR43861:SF3">
    <property type="entry name" value="PUTATIVE (AFU_ORTHOLOGUE AFUA_2G14390)-RELATED"/>
    <property type="match status" value="1"/>
</dbReference>
<proteinExistence type="predicted"/>
<dbReference type="EC" id="2.1.1.64" evidence="2"/>
<dbReference type="SUPFAM" id="SSF53335">
    <property type="entry name" value="S-adenosyl-L-methionine-dependent methyltransferases"/>
    <property type="match status" value="1"/>
</dbReference>
<keyword evidence="2" id="KW-0489">Methyltransferase</keyword>
<dbReference type="PANTHER" id="PTHR43861">
    <property type="entry name" value="TRANS-ACONITATE 2-METHYLTRANSFERASE-RELATED"/>
    <property type="match status" value="1"/>
</dbReference>
<gene>
    <name evidence="2" type="primary">ubiG_2</name>
    <name evidence="2" type="ORF">GALL_05980</name>
</gene>
<name>A0A1J5THT8_9ZZZZ</name>
<dbReference type="GO" id="GO:0102208">
    <property type="term" value="F:2-polyprenyl-6-hydroxyphenol methylase activity"/>
    <property type="evidence" value="ECO:0007669"/>
    <property type="project" value="UniProtKB-EC"/>
</dbReference>
<accession>A0A1J5THT8</accession>
<reference evidence="2" key="1">
    <citation type="submission" date="2016-10" db="EMBL/GenBank/DDBJ databases">
        <title>Sequence of Gallionella enrichment culture.</title>
        <authorList>
            <person name="Poehlein A."/>
            <person name="Muehling M."/>
            <person name="Daniel R."/>
        </authorList>
    </citation>
    <scope>NUCLEOTIDE SEQUENCE</scope>
</reference>
<dbReference type="EMBL" id="MLJW01000001">
    <property type="protein sequence ID" value="OIR19715.1"/>
    <property type="molecule type" value="Genomic_DNA"/>
</dbReference>
<dbReference type="GO" id="GO:0032259">
    <property type="term" value="P:methylation"/>
    <property type="evidence" value="ECO:0007669"/>
    <property type="project" value="UniProtKB-KW"/>
</dbReference>
<keyword evidence="1 2" id="KW-0808">Transferase</keyword>
<dbReference type="AlphaFoldDB" id="A0A1J5THT8"/>
<keyword evidence="2" id="KW-0830">Ubiquinone</keyword>
<comment type="caution">
    <text evidence="2">The sequence shown here is derived from an EMBL/GenBank/DDBJ whole genome shotgun (WGS) entry which is preliminary data.</text>
</comment>
<evidence type="ECO:0000256" key="1">
    <source>
        <dbReference type="ARBA" id="ARBA00022679"/>
    </source>
</evidence>
<dbReference type="Gene3D" id="3.40.50.150">
    <property type="entry name" value="Vaccinia Virus protein VP39"/>
    <property type="match status" value="1"/>
</dbReference>
<dbReference type="GO" id="GO:0061542">
    <property type="term" value="F:3-demethylubiquinol 3-O-methyltransferase activity"/>
    <property type="evidence" value="ECO:0007669"/>
    <property type="project" value="UniProtKB-EC"/>
</dbReference>
<protein>
    <submittedName>
        <fullName evidence="2">Ubiquinone biosynthesis O-methyltransferase</fullName>
        <ecNumber evidence="2">2.1.1.222</ecNumber>
        <ecNumber evidence="2">2.1.1.64</ecNumber>
    </submittedName>
</protein>
<dbReference type="EC" id="2.1.1.222" evidence="2"/>
<organism evidence="2">
    <name type="scientific">mine drainage metagenome</name>
    <dbReference type="NCBI Taxonomy" id="410659"/>
    <lineage>
        <taxon>unclassified sequences</taxon>
        <taxon>metagenomes</taxon>
        <taxon>ecological metagenomes</taxon>
    </lineage>
</organism>
<evidence type="ECO:0000313" key="2">
    <source>
        <dbReference type="EMBL" id="OIR19715.1"/>
    </source>
</evidence>
<sequence>MEQVRRDFESVASSWDSNPTRLQIAHDVAAAIMREVRLSPQMDVLDYGCGTGLVAMQLQPHVKSVCGADSSPAMLEVLKDKIATLQLDNVGTQLVDFERGAHATGQYDLIVSSMVTHHVPDTAALLKEWMRLLKPQGRIAFADLDTEDGAFHGDNTGVFHLGFDRTRLRELLLAAGFDEVRDTTATVVRKEVEGRPRDFPIFLIAARRR</sequence>
<dbReference type="CDD" id="cd02440">
    <property type="entry name" value="AdoMet_MTases"/>
    <property type="match status" value="1"/>
</dbReference>